<dbReference type="Pfam" id="PF00069">
    <property type="entry name" value="Pkinase"/>
    <property type="match status" value="1"/>
</dbReference>
<dbReference type="Pfam" id="PF13947">
    <property type="entry name" value="GUB_WAK_bind"/>
    <property type="match status" value="1"/>
</dbReference>
<dbReference type="PANTHER" id="PTHR46008">
    <property type="entry name" value="LEAF RUST 10 DISEASE-RESISTANCE LOCUS RECEPTOR-LIKE PROTEIN KINASE-LIKE 1.4"/>
    <property type="match status" value="1"/>
</dbReference>
<comment type="catalytic activity">
    <reaction evidence="10">
        <text>L-seryl-[protein] + ATP = O-phospho-L-seryl-[protein] + ADP + H(+)</text>
        <dbReference type="Rhea" id="RHEA:17989"/>
        <dbReference type="Rhea" id="RHEA-COMP:9863"/>
        <dbReference type="Rhea" id="RHEA-COMP:11604"/>
        <dbReference type="ChEBI" id="CHEBI:15378"/>
        <dbReference type="ChEBI" id="CHEBI:29999"/>
        <dbReference type="ChEBI" id="CHEBI:30616"/>
        <dbReference type="ChEBI" id="CHEBI:83421"/>
        <dbReference type="ChEBI" id="CHEBI:456216"/>
        <dbReference type="EC" id="2.7.11.1"/>
    </reaction>
</comment>
<dbReference type="GO" id="GO:0004674">
    <property type="term" value="F:protein serine/threonine kinase activity"/>
    <property type="evidence" value="ECO:0007669"/>
    <property type="project" value="UniProtKB-EC"/>
</dbReference>
<evidence type="ECO:0000256" key="11">
    <source>
        <dbReference type="PROSITE-ProRule" id="PRU10141"/>
    </source>
</evidence>
<keyword evidence="12" id="KW-1133">Transmembrane helix</keyword>
<dbReference type="InterPro" id="IPR000719">
    <property type="entry name" value="Prot_kinase_dom"/>
</dbReference>
<evidence type="ECO:0000256" key="1">
    <source>
        <dbReference type="ARBA" id="ARBA00004167"/>
    </source>
</evidence>
<evidence type="ECO:0000256" key="3">
    <source>
        <dbReference type="ARBA" id="ARBA00022679"/>
    </source>
</evidence>
<comment type="subcellular location">
    <subcellularLocation>
        <location evidence="1">Membrane</location>
        <topology evidence="1">Single-pass membrane protein</topology>
    </subcellularLocation>
</comment>
<dbReference type="InterPro" id="IPR025287">
    <property type="entry name" value="WAK_GUB"/>
</dbReference>
<feature type="binding site" evidence="11">
    <location>
        <position position="385"/>
    </location>
    <ligand>
        <name>ATP</name>
        <dbReference type="ChEBI" id="CHEBI:30616"/>
    </ligand>
</feature>
<evidence type="ECO:0000256" key="10">
    <source>
        <dbReference type="ARBA" id="ARBA00048679"/>
    </source>
</evidence>
<dbReference type="GO" id="GO:0016020">
    <property type="term" value="C:membrane"/>
    <property type="evidence" value="ECO:0007669"/>
    <property type="project" value="UniProtKB-SubCell"/>
</dbReference>
<keyword evidence="16" id="KW-1185">Reference proteome</keyword>
<evidence type="ECO:0000313" key="16">
    <source>
        <dbReference type="Proteomes" id="UP001443914"/>
    </source>
</evidence>
<comment type="catalytic activity">
    <reaction evidence="9">
        <text>L-threonyl-[protein] + ATP = O-phospho-L-threonyl-[protein] + ADP + H(+)</text>
        <dbReference type="Rhea" id="RHEA:46608"/>
        <dbReference type="Rhea" id="RHEA-COMP:11060"/>
        <dbReference type="Rhea" id="RHEA-COMP:11605"/>
        <dbReference type="ChEBI" id="CHEBI:15378"/>
        <dbReference type="ChEBI" id="CHEBI:30013"/>
        <dbReference type="ChEBI" id="CHEBI:30616"/>
        <dbReference type="ChEBI" id="CHEBI:61977"/>
        <dbReference type="ChEBI" id="CHEBI:456216"/>
        <dbReference type="EC" id="2.7.11.1"/>
    </reaction>
</comment>
<keyword evidence="8" id="KW-0325">Glycoprotein</keyword>
<reference evidence="15" key="1">
    <citation type="submission" date="2024-03" db="EMBL/GenBank/DDBJ databases">
        <title>WGS assembly of Saponaria officinalis var. Norfolk2.</title>
        <authorList>
            <person name="Jenkins J."/>
            <person name="Shu S."/>
            <person name="Grimwood J."/>
            <person name="Barry K."/>
            <person name="Goodstein D."/>
            <person name="Schmutz J."/>
            <person name="Leebens-Mack J."/>
            <person name="Osbourn A."/>
        </authorList>
    </citation>
    <scope>NUCLEOTIDE SEQUENCE [LARGE SCALE GENOMIC DNA]</scope>
    <source>
        <strain evidence="15">JIC</strain>
    </source>
</reference>
<dbReference type="GO" id="GO:0005524">
    <property type="term" value="F:ATP binding"/>
    <property type="evidence" value="ECO:0007669"/>
    <property type="project" value="UniProtKB-UniRule"/>
</dbReference>
<keyword evidence="5 11" id="KW-0547">Nucleotide-binding</keyword>
<dbReference type="PROSITE" id="PS00108">
    <property type="entry name" value="PROTEIN_KINASE_ST"/>
    <property type="match status" value="1"/>
</dbReference>
<dbReference type="InterPro" id="IPR017441">
    <property type="entry name" value="Protein_kinase_ATP_BS"/>
</dbReference>
<sequence>MHPKDRTLSAWRVPILLQTLNCLICISTSAYVDERYASCAPMSPACGPSHTLSYPFWDSSRPDYCGHPGFKLECQSDNLTIQIKNQSYNVLDVNYKSNIFRITKQQFSQTPCPESITQLTNSSIDFSLFNFTPSSENVTLFYDCFRKADKVLPNRFSCPPGNYISRPTMFVANKNYLSMDKKLEGELREICAIEIYLPVLQTNVIDLNDGVSDINDVVSKGFELTWVIDEGVCQDCLTSGGRCGYNQTLNQPICFCQDGAYDRSCAKFNVVLGQKKRKRDTVTGLGVVAVVSSVILIGILCFFYRRRWLKKNRSILQPVSEDDNPNTLSTASEPSESTYFGIKVFRYSELEGATNYFNPKKELGKGGFGTVYHGTLHDGCEVAVKRLHEKHKTKVEQFMNEIELLANLRHRNLVILYGCTSPRCKEGLLLVYEYVCNGTIADHIYGTKEALRLLSWSKRLRIAKETATALVYLHSSKVIHRDVKSHNILLDKDFSVKVADFGVSRLFPLDVTHVSTDPQGTPGYLDPEYFERCQLTEKSDVYSFGVVLAELISSKKAVDVSRGSDDISLRYMLMSKIQIGALDDFIDPLLGVESDDIKEEITAVAELAAQCLESTQVMRPSMEDVLERLLNIKGRND</sequence>
<keyword evidence="3" id="KW-0808">Transferase</keyword>
<feature type="chain" id="PRO_5043475068" description="non-specific serine/threonine protein kinase" evidence="13">
    <location>
        <begin position="30"/>
        <end position="637"/>
    </location>
</feature>
<evidence type="ECO:0000256" key="6">
    <source>
        <dbReference type="ARBA" id="ARBA00022777"/>
    </source>
</evidence>
<proteinExistence type="predicted"/>
<dbReference type="PROSITE" id="PS50011">
    <property type="entry name" value="PROTEIN_KINASE_DOM"/>
    <property type="match status" value="1"/>
</dbReference>
<evidence type="ECO:0000256" key="8">
    <source>
        <dbReference type="ARBA" id="ARBA00023180"/>
    </source>
</evidence>
<feature type="signal peptide" evidence="13">
    <location>
        <begin position="1"/>
        <end position="29"/>
    </location>
</feature>
<protein>
    <recommendedName>
        <fullName evidence="2">non-specific serine/threonine protein kinase</fullName>
        <ecNumber evidence="2">2.7.11.1</ecNumber>
    </recommendedName>
</protein>
<dbReference type="SMART" id="SM00220">
    <property type="entry name" value="S_TKc"/>
    <property type="match status" value="1"/>
</dbReference>
<evidence type="ECO:0000256" key="12">
    <source>
        <dbReference type="SAM" id="Phobius"/>
    </source>
</evidence>
<dbReference type="Pfam" id="PF14380">
    <property type="entry name" value="WAK_assoc"/>
    <property type="match status" value="1"/>
</dbReference>
<dbReference type="Gene3D" id="3.30.200.20">
    <property type="entry name" value="Phosphorylase Kinase, domain 1"/>
    <property type="match status" value="1"/>
</dbReference>
<accession>A0AAW1J3M8</accession>
<dbReference type="FunFam" id="1.10.510.10:FF:000084">
    <property type="entry name" value="Wall-associated receptor kinase 2"/>
    <property type="match status" value="1"/>
</dbReference>
<dbReference type="AlphaFoldDB" id="A0AAW1J3M8"/>
<evidence type="ECO:0000256" key="5">
    <source>
        <dbReference type="ARBA" id="ARBA00022741"/>
    </source>
</evidence>
<dbReference type="PANTHER" id="PTHR46008:SF2">
    <property type="entry name" value="LEAF RUST 10 DISEASE-RESISTANCE LOCUS RECEPTOR-LIKE PROTEIN KINASE-LIKE 1.4"/>
    <property type="match status" value="1"/>
</dbReference>
<feature type="domain" description="Protein kinase" evidence="14">
    <location>
        <begin position="357"/>
        <end position="637"/>
    </location>
</feature>
<evidence type="ECO:0000256" key="2">
    <source>
        <dbReference type="ARBA" id="ARBA00012513"/>
    </source>
</evidence>
<feature type="transmembrane region" description="Helical" evidence="12">
    <location>
        <begin position="284"/>
        <end position="304"/>
    </location>
</feature>
<comment type="caution">
    <text evidence="15">The sequence shown here is derived from an EMBL/GenBank/DDBJ whole genome shotgun (WGS) entry which is preliminary data.</text>
</comment>
<gene>
    <name evidence="15" type="ORF">RND81_08G028800</name>
</gene>
<keyword evidence="12" id="KW-0472">Membrane</keyword>
<dbReference type="GO" id="GO:0030247">
    <property type="term" value="F:polysaccharide binding"/>
    <property type="evidence" value="ECO:0007669"/>
    <property type="project" value="InterPro"/>
</dbReference>
<dbReference type="InterPro" id="IPR032872">
    <property type="entry name" value="WAK_assoc_C"/>
</dbReference>
<dbReference type="InterPro" id="IPR011009">
    <property type="entry name" value="Kinase-like_dom_sf"/>
</dbReference>
<keyword evidence="12" id="KW-0812">Transmembrane</keyword>
<dbReference type="EMBL" id="JBDFQZ010000008">
    <property type="protein sequence ID" value="KAK9697306.1"/>
    <property type="molecule type" value="Genomic_DNA"/>
</dbReference>
<dbReference type="EC" id="2.7.11.1" evidence="2"/>
<dbReference type="Proteomes" id="UP001443914">
    <property type="component" value="Unassembled WGS sequence"/>
</dbReference>
<dbReference type="InterPro" id="IPR008271">
    <property type="entry name" value="Ser/Thr_kinase_AS"/>
</dbReference>
<organism evidence="15 16">
    <name type="scientific">Saponaria officinalis</name>
    <name type="common">Common soapwort</name>
    <name type="synonym">Lychnis saponaria</name>
    <dbReference type="NCBI Taxonomy" id="3572"/>
    <lineage>
        <taxon>Eukaryota</taxon>
        <taxon>Viridiplantae</taxon>
        <taxon>Streptophyta</taxon>
        <taxon>Embryophyta</taxon>
        <taxon>Tracheophyta</taxon>
        <taxon>Spermatophyta</taxon>
        <taxon>Magnoliopsida</taxon>
        <taxon>eudicotyledons</taxon>
        <taxon>Gunneridae</taxon>
        <taxon>Pentapetalae</taxon>
        <taxon>Caryophyllales</taxon>
        <taxon>Caryophyllaceae</taxon>
        <taxon>Caryophylleae</taxon>
        <taxon>Saponaria</taxon>
    </lineage>
</organism>
<evidence type="ECO:0000256" key="4">
    <source>
        <dbReference type="ARBA" id="ARBA00022729"/>
    </source>
</evidence>
<evidence type="ECO:0000259" key="14">
    <source>
        <dbReference type="PROSITE" id="PS50011"/>
    </source>
</evidence>
<keyword evidence="7 11" id="KW-0067">ATP-binding</keyword>
<dbReference type="SUPFAM" id="SSF56112">
    <property type="entry name" value="Protein kinase-like (PK-like)"/>
    <property type="match status" value="1"/>
</dbReference>
<evidence type="ECO:0000256" key="13">
    <source>
        <dbReference type="SAM" id="SignalP"/>
    </source>
</evidence>
<evidence type="ECO:0000313" key="15">
    <source>
        <dbReference type="EMBL" id="KAK9697306.1"/>
    </source>
</evidence>
<dbReference type="Gene3D" id="1.10.510.10">
    <property type="entry name" value="Transferase(Phosphotransferase) domain 1"/>
    <property type="match status" value="1"/>
</dbReference>
<evidence type="ECO:0000256" key="7">
    <source>
        <dbReference type="ARBA" id="ARBA00022840"/>
    </source>
</evidence>
<keyword evidence="4 13" id="KW-0732">Signal</keyword>
<keyword evidence="6" id="KW-0418">Kinase</keyword>
<name>A0AAW1J3M8_SAPOF</name>
<dbReference type="PROSITE" id="PS00107">
    <property type="entry name" value="PROTEIN_KINASE_ATP"/>
    <property type="match status" value="1"/>
</dbReference>
<evidence type="ECO:0000256" key="9">
    <source>
        <dbReference type="ARBA" id="ARBA00047899"/>
    </source>
</evidence>